<dbReference type="EMBL" id="CP000594">
    <property type="protein sequence ID" value="ABO99665.1"/>
    <property type="molecule type" value="Genomic_DNA"/>
</dbReference>
<dbReference type="AlphaFoldDB" id="A4S709"/>
<dbReference type="KEGG" id="olu:OSTLU_27311"/>
<proteinExistence type="predicted"/>
<sequence>METMRARAYEVGFKAAKFRLELSRAAKSLRDAQRAGEHETVCASLREMRRQLEVWRKHDGERLSADAVRTMLEATMADAEASVEAEIKRAITSWCAAARVVAREVARELIAGSDFDAAMMKYRDALDPSSCARARVLCVRLFGDDETAFATCLREVRRAQLSVDVVSKSSANALLKSGHSKRAPNATTDEMELTLGHFAIQIFAIGAFPGALSRSEVETEWKELAATLRNNILSSDRNEIASVVERTRAVCNVIQSALGFPVENLTDAASALETIARPREDADDE</sequence>
<dbReference type="HOGENOM" id="CLU_977916_0_0_1"/>
<protein>
    <submittedName>
        <fullName evidence="1">Uncharacterized protein</fullName>
    </submittedName>
</protein>
<reference evidence="1 2" key="1">
    <citation type="journal article" date="2007" name="Proc. Natl. Acad. Sci. U.S.A.">
        <title>The tiny eukaryote Ostreococcus provides genomic insights into the paradox of plankton speciation.</title>
        <authorList>
            <person name="Palenik B."/>
            <person name="Grimwood J."/>
            <person name="Aerts A."/>
            <person name="Rouze P."/>
            <person name="Salamov A."/>
            <person name="Putnam N."/>
            <person name="Dupont C."/>
            <person name="Jorgensen R."/>
            <person name="Derelle E."/>
            <person name="Rombauts S."/>
            <person name="Zhou K."/>
            <person name="Otillar R."/>
            <person name="Merchant S.S."/>
            <person name="Podell S."/>
            <person name="Gaasterland T."/>
            <person name="Napoli C."/>
            <person name="Gendler K."/>
            <person name="Manuell A."/>
            <person name="Tai V."/>
            <person name="Vallon O."/>
            <person name="Piganeau G."/>
            <person name="Jancek S."/>
            <person name="Heijde M."/>
            <person name="Jabbari K."/>
            <person name="Bowler C."/>
            <person name="Lohr M."/>
            <person name="Robbens S."/>
            <person name="Werner G."/>
            <person name="Dubchak I."/>
            <person name="Pazour G.J."/>
            <person name="Ren Q."/>
            <person name="Paulsen I."/>
            <person name="Delwiche C."/>
            <person name="Schmutz J."/>
            <person name="Rokhsar D."/>
            <person name="Van de Peer Y."/>
            <person name="Moreau H."/>
            <person name="Grigoriev I.V."/>
        </authorList>
    </citation>
    <scope>NUCLEOTIDE SEQUENCE [LARGE SCALE GENOMIC DNA]</scope>
    <source>
        <strain evidence="1 2">CCE9901</strain>
    </source>
</reference>
<evidence type="ECO:0000313" key="1">
    <source>
        <dbReference type="EMBL" id="ABO99665.1"/>
    </source>
</evidence>
<gene>
    <name evidence="1" type="ORF">OSTLU_27311</name>
</gene>
<evidence type="ECO:0000313" key="2">
    <source>
        <dbReference type="Proteomes" id="UP000001568"/>
    </source>
</evidence>
<keyword evidence="2" id="KW-1185">Reference proteome</keyword>
<organism evidence="1 2">
    <name type="scientific">Ostreococcus lucimarinus (strain CCE9901)</name>
    <dbReference type="NCBI Taxonomy" id="436017"/>
    <lineage>
        <taxon>Eukaryota</taxon>
        <taxon>Viridiplantae</taxon>
        <taxon>Chlorophyta</taxon>
        <taxon>Mamiellophyceae</taxon>
        <taxon>Mamiellales</taxon>
        <taxon>Bathycoccaceae</taxon>
        <taxon>Ostreococcus</taxon>
    </lineage>
</organism>
<dbReference type="Proteomes" id="UP000001568">
    <property type="component" value="Chromosome 14"/>
</dbReference>
<name>A4S709_OSTLU</name>
<dbReference type="GeneID" id="5005559"/>
<dbReference type="RefSeq" id="XP_001421372.1">
    <property type="nucleotide sequence ID" value="XM_001421335.1"/>
</dbReference>
<accession>A4S709</accession>
<dbReference type="Gramene" id="ABO99665">
    <property type="protein sequence ID" value="ABO99665"/>
    <property type="gene ID" value="OSTLU_27311"/>
</dbReference>